<evidence type="ECO:0000313" key="8">
    <source>
        <dbReference type="EMBL" id="ACX53198.1"/>
    </source>
</evidence>
<dbReference type="InterPro" id="IPR008286">
    <property type="entry name" value="Prn/Lys/Arg_de-COase_C"/>
</dbReference>
<dbReference type="Gene3D" id="3.40.640.10">
    <property type="entry name" value="Type I PLP-dependent aspartate aminotransferase-like (Major domain)"/>
    <property type="match status" value="1"/>
</dbReference>
<dbReference type="InterPro" id="IPR015421">
    <property type="entry name" value="PyrdxlP-dep_Trfase_major"/>
</dbReference>
<dbReference type="PROSITE" id="PS00703">
    <property type="entry name" value="OKR_DC_1"/>
    <property type="match status" value="1"/>
</dbReference>
<evidence type="ECO:0000259" key="7">
    <source>
        <dbReference type="PROSITE" id="PS00703"/>
    </source>
</evidence>
<dbReference type="OrthoDB" id="9815233at2"/>
<keyword evidence="6" id="KW-0812">Transmembrane</keyword>
<dbReference type="InterPro" id="IPR000310">
    <property type="entry name" value="Orn/Lys/Arg_deCO2ase_major_dom"/>
</dbReference>
<dbReference type="KEGG" id="adg:Adeg_2121"/>
<accession>C9RAF2</accession>
<feature type="transmembrane region" description="Helical" evidence="6">
    <location>
        <begin position="82"/>
        <end position="102"/>
    </location>
</feature>
<feature type="domain" description="Orn/Lys/Arg decarboxylases family 1 pyridoxal-P attachment site" evidence="7">
    <location>
        <begin position="221"/>
        <end position="235"/>
    </location>
</feature>
<organism evidence="8 9">
    <name type="scientific">Ammonifex degensii (strain DSM 10501 / KC4)</name>
    <dbReference type="NCBI Taxonomy" id="429009"/>
    <lineage>
        <taxon>Bacteria</taxon>
        <taxon>Bacillati</taxon>
        <taxon>Bacillota</taxon>
        <taxon>Clostridia</taxon>
        <taxon>Thermoanaerobacterales</taxon>
        <taxon>Thermoanaerobacteraceae</taxon>
        <taxon>Ammonifex</taxon>
    </lineage>
</organism>
<dbReference type="InterPro" id="IPR015424">
    <property type="entry name" value="PyrdxlP-dep_Trfase"/>
</dbReference>
<sequence length="474" mass="51231">MRARKQPLVEALRRYCRSAPLPFHTPGHLQGRAAPPSLRRWWGRAVFAADLTEVPGLGDLYTPSGPVAEAQELAAAWAGARYSFFLVNGSTAGVMALFLAALRPGDKILLPRAVHRSAVAALCLSGAEPVFIPSSFSEEWGILLPPPPSAYAERLALEPEARALFCLYPDYYGLAIELELLAELARKRGIPLLVDAAHGTLFGLHPSLPPKALACGAEAAVESAHKRLSGLTQTAWLHLRGEKLGEAEVREALMLLQTSSPSYLLMASLDAARQYWSGAKGEKLISRLLELAAEAADELSALEGVKVLRELPGYRLDPTRLVLNFTAAGLSGLEVARRLESLGVVVEMADFANVLLLPSPGHTRRDIRRLVEAVAKILGRTGRRKRTTIPRFPFSPLHLPPREAWLAPSTWVPLREAVGRVASGLVIVSPPGIPLLLPGEEVTPEVEEYVVKVRAAGASLQGVTGDELRVKVVK</sequence>
<dbReference type="PANTHER" id="PTHR43277:SF4">
    <property type="entry name" value="ARGININE DECARBOXYLASE"/>
    <property type="match status" value="1"/>
</dbReference>
<protein>
    <submittedName>
        <fullName evidence="8">Orn/Lys/Arg decarboxylase major region</fullName>
    </submittedName>
</protein>
<evidence type="ECO:0000256" key="2">
    <source>
        <dbReference type="ARBA" id="ARBA00010671"/>
    </source>
</evidence>
<keyword evidence="3" id="KW-0210">Decarboxylase</keyword>
<comment type="cofactor">
    <cofactor evidence="1">
        <name>pyridoxal 5'-phosphate</name>
        <dbReference type="ChEBI" id="CHEBI:597326"/>
    </cofactor>
</comment>
<keyword evidence="6" id="KW-1133">Transmembrane helix</keyword>
<dbReference type="InterPro" id="IPR036633">
    <property type="entry name" value="Prn/Lys/Arg_de-COase_C_sf"/>
</dbReference>
<comment type="similarity">
    <text evidence="2">Belongs to the Orn/Lys/Arg decarboxylase class-I family.</text>
</comment>
<dbReference type="Pfam" id="PF03711">
    <property type="entry name" value="OKR_DC_1_C"/>
    <property type="match status" value="1"/>
</dbReference>
<keyword evidence="9" id="KW-1185">Reference proteome</keyword>
<keyword evidence="4" id="KW-0663">Pyridoxal phosphate</keyword>
<dbReference type="Proteomes" id="UP000002620">
    <property type="component" value="Chromosome"/>
</dbReference>
<name>C9RAF2_AMMDK</name>
<dbReference type="EMBL" id="CP001785">
    <property type="protein sequence ID" value="ACX53198.1"/>
    <property type="molecule type" value="Genomic_DNA"/>
</dbReference>
<dbReference type="AlphaFoldDB" id="C9RAF2"/>
<evidence type="ECO:0000256" key="4">
    <source>
        <dbReference type="ARBA" id="ARBA00022898"/>
    </source>
</evidence>
<evidence type="ECO:0000256" key="1">
    <source>
        <dbReference type="ARBA" id="ARBA00001933"/>
    </source>
</evidence>
<dbReference type="SUPFAM" id="SSF55904">
    <property type="entry name" value="Ornithine decarboxylase C-terminal domain"/>
    <property type="match status" value="1"/>
</dbReference>
<evidence type="ECO:0000313" key="9">
    <source>
        <dbReference type="Proteomes" id="UP000002620"/>
    </source>
</evidence>
<dbReference type="PANTHER" id="PTHR43277">
    <property type="entry name" value="ARGININE DECARBOXYLASE"/>
    <property type="match status" value="1"/>
</dbReference>
<dbReference type="HOGENOM" id="CLU_025925_2_1_9"/>
<proteinExistence type="inferred from homology"/>
<keyword evidence="6" id="KW-0472">Membrane</keyword>
<reference evidence="8 9" key="1">
    <citation type="submission" date="2009-10" db="EMBL/GenBank/DDBJ databases">
        <title>Complete sequence of chromosome of Ammonifex degensii KC4.</title>
        <authorList>
            <consortium name="US DOE Joint Genome Institute"/>
            <person name="Kerfeld C."/>
            <person name="Goodner B."/>
            <person name="Huber H."/>
            <person name="Stetter K."/>
            <person name="Lucas S."/>
            <person name="Copeland A."/>
            <person name="Lapidus A."/>
            <person name="Glavina del Rio T."/>
            <person name="Dalin E."/>
            <person name="Tice H."/>
            <person name="Bruce D."/>
            <person name="Goodwin L."/>
            <person name="Pitluck S."/>
            <person name="Saunders E."/>
            <person name="Brettin T."/>
            <person name="Detter J.C."/>
            <person name="Han C."/>
            <person name="Larimer F."/>
            <person name="Land M."/>
            <person name="Hauser L."/>
            <person name="Kyrpides N."/>
            <person name="Ovchinnikova G."/>
            <person name="Richardson P."/>
        </authorList>
    </citation>
    <scope>NUCLEOTIDE SEQUENCE [LARGE SCALE GENOMIC DNA]</scope>
    <source>
        <strain evidence="9">DSM 10501 / KC4</strain>
    </source>
</reference>
<evidence type="ECO:0000256" key="5">
    <source>
        <dbReference type="ARBA" id="ARBA00023239"/>
    </source>
</evidence>
<evidence type="ECO:0000256" key="3">
    <source>
        <dbReference type="ARBA" id="ARBA00022793"/>
    </source>
</evidence>
<keyword evidence="5" id="KW-0456">Lyase</keyword>
<dbReference type="Pfam" id="PF01276">
    <property type="entry name" value="OKR_DC_1"/>
    <property type="match status" value="1"/>
</dbReference>
<dbReference type="eggNOG" id="COG1982">
    <property type="taxonomic scope" value="Bacteria"/>
</dbReference>
<gene>
    <name evidence="8" type="ordered locus">Adeg_2121</name>
</gene>
<dbReference type="STRING" id="429009.Adeg_2121"/>
<dbReference type="SUPFAM" id="SSF53383">
    <property type="entry name" value="PLP-dependent transferases"/>
    <property type="match status" value="1"/>
</dbReference>
<dbReference type="GO" id="GO:0016831">
    <property type="term" value="F:carboxy-lyase activity"/>
    <property type="evidence" value="ECO:0007669"/>
    <property type="project" value="UniProtKB-KW"/>
</dbReference>
<dbReference type="InterPro" id="IPR052357">
    <property type="entry name" value="Orn_Lys_Arg_decarboxylase-I"/>
</dbReference>
<dbReference type="Gene3D" id="3.90.100.10">
    <property type="entry name" value="Orn/Lys/Arg decarboxylase, C-terminal domain"/>
    <property type="match status" value="1"/>
</dbReference>
<evidence type="ECO:0000256" key="6">
    <source>
        <dbReference type="SAM" id="Phobius"/>
    </source>
</evidence>